<evidence type="ECO:0000256" key="9">
    <source>
        <dbReference type="ARBA" id="ARBA00022692"/>
    </source>
</evidence>
<feature type="transmembrane region" description="Helical" evidence="17">
    <location>
        <begin position="391"/>
        <end position="409"/>
    </location>
</feature>
<dbReference type="PANTHER" id="PTHR13872">
    <property type="entry name" value="DOLICHYL-DIPHOSPHOOLIGOSACCHARIDE--PROTEIN GLYCOSYLTRANSFERASE SUBUNIT"/>
    <property type="match status" value="1"/>
</dbReference>
<evidence type="ECO:0000256" key="15">
    <source>
        <dbReference type="ARBA" id="ARBA00048829"/>
    </source>
</evidence>
<evidence type="ECO:0000256" key="16">
    <source>
        <dbReference type="SAM" id="MobiDB-lite"/>
    </source>
</evidence>
<feature type="transmembrane region" description="Helical" evidence="17">
    <location>
        <begin position="211"/>
        <end position="234"/>
    </location>
</feature>
<gene>
    <name evidence="20" type="ORF">BDCG_08079</name>
</gene>
<feature type="domain" description="STT3/PglB/AglB core" evidence="19">
    <location>
        <begin position="534"/>
        <end position="582"/>
    </location>
</feature>
<evidence type="ECO:0000259" key="19">
    <source>
        <dbReference type="Pfam" id="PF21436"/>
    </source>
</evidence>
<evidence type="ECO:0000313" key="21">
    <source>
        <dbReference type="Proteomes" id="UP000002039"/>
    </source>
</evidence>
<protein>
    <recommendedName>
        <fullName evidence="6">dolichyl-diphosphooligosaccharide--protein glycotransferase</fullName>
        <ecNumber evidence="6">2.4.99.18</ecNumber>
    </recommendedName>
</protein>
<feature type="transmembrane region" description="Helical" evidence="17">
    <location>
        <begin position="175"/>
        <end position="191"/>
    </location>
</feature>
<evidence type="ECO:0000256" key="11">
    <source>
        <dbReference type="ARBA" id="ARBA00022842"/>
    </source>
</evidence>
<keyword evidence="10" id="KW-0479">Metal-binding</keyword>
<feature type="transmembrane region" description="Helical" evidence="17">
    <location>
        <begin position="145"/>
        <end position="163"/>
    </location>
</feature>
<reference evidence="21" key="1">
    <citation type="journal article" date="2015" name="PLoS Genet.">
        <title>The dynamic genome and transcriptome of the human fungal pathogen Blastomyces and close relative Emmonsia.</title>
        <authorList>
            <person name="Munoz J.F."/>
            <person name="Gauthier G.M."/>
            <person name="Desjardins C.A."/>
            <person name="Gallo J.E."/>
            <person name="Holder J."/>
            <person name="Sullivan T.D."/>
            <person name="Marty A.J."/>
            <person name="Carmen J.C."/>
            <person name="Chen Z."/>
            <person name="Ding L."/>
            <person name="Gujja S."/>
            <person name="Magrini V."/>
            <person name="Misas E."/>
            <person name="Mitreva M."/>
            <person name="Priest M."/>
            <person name="Saif S."/>
            <person name="Whiston E.A."/>
            <person name="Young S."/>
            <person name="Zeng Q."/>
            <person name="Goldman W.E."/>
            <person name="Mardis E.R."/>
            <person name="Taylor J.W."/>
            <person name="McEwen J.G."/>
            <person name="Clay O.K."/>
            <person name="Klein B.S."/>
            <person name="Cuomo C.A."/>
        </authorList>
    </citation>
    <scope>NUCLEOTIDE SEQUENCE [LARGE SCALE GENOMIC DNA]</scope>
    <source>
        <strain evidence="21">ER-3 / ATCC MYA-2586</strain>
    </source>
</reference>
<dbReference type="EMBL" id="EQ999982">
    <property type="protein sequence ID" value="EEQ84810.1"/>
    <property type="molecule type" value="Genomic_DNA"/>
</dbReference>
<comment type="cofactor">
    <cofactor evidence="2">
        <name>Mg(2+)</name>
        <dbReference type="ChEBI" id="CHEBI:18420"/>
    </cofactor>
</comment>
<dbReference type="EC" id="2.4.99.18" evidence="6"/>
<name>A0ABP2EN32_AJEDR</name>
<evidence type="ECO:0000256" key="17">
    <source>
        <dbReference type="SAM" id="Phobius"/>
    </source>
</evidence>
<dbReference type="Pfam" id="PF21436">
    <property type="entry name" value="STT3-PglB_core"/>
    <property type="match status" value="1"/>
</dbReference>
<keyword evidence="14" id="KW-0464">Manganese</keyword>
<accession>A0ABP2EN32</accession>
<feature type="region of interest" description="Disordered" evidence="16">
    <location>
        <begin position="716"/>
        <end position="739"/>
    </location>
</feature>
<evidence type="ECO:0000256" key="14">
    <source>
        <dbReference type="ARBA" id="ARBA00023211"/>
    </source>
</evidence>
<feature type="transmembrane region" description="Helical" evidence="17">
    <location>
        <begin position="303"/>
        <end position="329"/>
    </location>
</feature>
<feature type="transmembrane region" description="Helical" evidence="17">
    <location>
        <begin position="273"/>
        <end position="291"/>
    </location>
</feature>
<keyword evidence="12 17" id="KW-1133">Transmembrane helix</keyword>
<comment type="cofactor">
    <cofactor evidence="1">
        <name>Mn(2+)</name>
        <dbReference type="ChEBI" id="CHEBI:29035"/>
    </cofactor>
</comment>
<keyword evidence="13 17" id="KW-0472">Membrane</keyword>
<dbReference type="InterPro" id="IPR048999">
    <property type="entry name" value="STT3-PglB_core"/>
</dbReference>
<evidence type="ECO:0000256" key="5">
    <source>
        <dbReference type="ARBA" id="ARBA00010810"/>
    </source>
</evidence>
<evidence type="ECO:0000256" key="4">
    <source>
        <dbReference type="ARBA" id="ARBA00004922"/>
    </source>
</evidence>
<comment type="catalytic activity">
    <reaction evidence="15">
        <text>a di-trans,poly-cis-dolichyl diphosphooligosaccharide + L-asparaginyl-[protein] = N(4)-(oligosaccharide-(1-&gt;4)-N-acetyl-beta-D-glucosaminyl-(1-&gt;4)-N-acetyl-beta-D-glucosaminyl)-L-asparaginyl-[protein] + a di-trans,poly-cis-dolichyl diphosphate + H(+)</text>
        <dbReference type="Rhea" id="RHEA:22980"/>
        <dbReference type="Rhea" id="RHEA-COMP:12804"/>
        <dbReference type="Rhea" id="RHEA-COMP:12805"/>
        <dbReference type="Rhea" id="RHEA-COMP:19506"/>
        <dbReference type="Rhea" id="RHEA-COMP:19509"/>
        <dbReference type="ChEBI" id="CHEBI:15378"/>
        <dbReference type="ChEBI" id="CHEBI:50347"/>
        <dbReference type="ChEBI" id="CHEBI:57497"/>
        <dbReference type="ChEBI" id="CHEBI:57570"/>
        <dbReference type="ChEBI" id="CHEBI:132529"/>
        <dbReference type="EC" id="2.4.99.18"/>
    </reaction>
</comment>
<evidence type="ECO:0000259" key="18">
    <source>
        <dbReference type="Pfam" id="PF02516"/>
    </source>
</evidence>
<feature type="domain" description="Oligosaccharyl transferase STT3 N-terminal" evidence="18">
    <location>
        <begin position="22"/>
        <end position="422"/>
    </location>
</feature>
<keyword evidence="8" id="KW-0808">Transferase</keyword>
<comment type="similarity">
    <text evidence="5">Belongs to the STT3 family.</text>
</comment>
<feature type="transmembrane region" description="Helical" evidence="17">
    <location>
        <begin position="91"/>
        <end position="107"/>
    </location>
</feature>
<keyword evidence="11" id="KW-0460">Magnesium</keyword>
<evidence type="ECO:0000256" key="3">
    <source>
        <dbReference type="ARBA" id="ARBA00004127"/>
    </source>
</evidence>
<keyword evidence="7" id="KW-0328">Glycosyltransferase</keyword>
<organism evidence="20 21">
    <name type="scientific">Ajellomyces dermatitidis (strain ER-3 / ATCC MYA-2586)</name>
    <name type="common">Blastomyces dermatitidis</name>
    <dbReference type="NCBI Taxonomy" id="559297"/>
    <lineage>
        <taxon>Eukaryota</taxon>
        <taxon>Fungi</taxon>
        <taxon>Dikarya</taxon>
        <taxon>Ascomycota</taxon>
        <taxon>Pezizomycotina</taxon>
        <taxon>Eurotiomycetes</taxon>
        <taxon>Eurotiomycetidae</taxon>
        <taxon>Onygenales</taxon>
        <taxon>Ajellomycetaceae</taxon>
        <taxon>Blastomyces</taxon>
    </lineage>
</organism>
<evidence type="ECO:0000256" key="8">
    <source>
        <dbReference type="ARBA" id="ARBA00022679"/>
    </source>
</evidence>
<evidence type="ECO:0000256" key="10">
    <source>
        <dbReference type="ARBA" id="ARBA00022723"/>
    </source>
</evidence>
<dbReference type="PANTHER" id="PTHR13872:SF1">
    <property type="entry name" value="DOLICHYL-DIPHOSPHOOLIGOSACCHARIDE--PROTEIN GLYCOSYLTRANSFERASE SUBUNIT STT3B"/>
    <property type="match status" value="1"/>
</dbReference>
<evidence type="ECO:0000256" key="7">
    <source>
        <dbReference type="ARBA" id="ARBA00022676"/>
    </source>
</evidence>
<dbReference type="GeneID" id="69029702"/>
<evidence type="ECO:0000256" key="13">
    <source>
        <dbReference type="ARBA" id="ARBA00023136"/>
    </source>
</evidence>
<evidence type="ECO:0000256" key="6">
    <source>
        <dbReference type="ARBA" id="ARBA00012605"/>
    </source>
</evidence>
<evidence type="ECO:0000256" key="2">
    <source>
        <dbReference type="ARBA" id="ARBA00001946"/>
    </source>
</evidence>
<keyword evidence="21" id="KW-1185">Reference proteome</keyword>
<feature type="transmembrane region" description="Helical" evidence="17">
    <location>
        <begin position="21"/>
        <end position="43"/>
    </location>
</feature>
<dbReference type="Pfam" id="PF02516">
    <property type="entry name" value="STT3"/>
    <property type="match status" value="1"/>
</dbReference>
<dbReference type="Proteomes" id="UP000002039">
    <property type="component" value="Unassembled WGS sequence"/>
</dbReference>
<feature type="compositionally biased region" description="Basic residues" evidence="16">
    <location>
        <begin position="721"/>
        <end position="739"/>
    </location>
</feature>
<feature type="transmembrane region" description="Helical" evidence="17">
    <location>
        <begin position="119"/>
        <end position="139"/>
    </location>
</feature>
<dbReference type="Gene3D" id="3.40.50.12610">
    <property type="match status" value="1"/>
</dbReference>
<dbReference type="InterPro" id="IPR048307">
    <property type="entry name" value="STT3_N"/>
</dbReference>
<sequence>MATAAIEPVLKGAASSNSRGLLRVTILVLIAAAAVSSRLFSVIRFESIIHEFDPWFNFRATKYLVKHGFYRFWDWFDDRTWHPLGRVTGGTLYPGLMVTSGVIYHILRFLSIPVDIRNICVMLAPGFSGLTAIAMYLLTCEMSPSPSAGLLAAAFMGIVPGYISRSVAGSYDNEAIAIFLLVFTFFLWIKAVKNGSIMWGVLTALFYGYMVSAWGGYVFITNLIPLHVFVLICMGRYSSRLYISYTTWYALGTLASMQIPFVGFLPIRSSDHMSALGIFGLIQVVAFVEFLRSQVPGKQFQTLLTSLVLLIFGVSFLGLVLLTVSGVIAPWSGRFYSLWDTGYAKIHIPIIASVSEHQPTAWPAFFFDLNMLIWLFPAGVYLCFRKLKDEHVFVIIYAVLASYFAGVMVRLMLTLTPIVCVAAAMVLSHILDTYLLTSPPEPDDSDKPSQGGLLSARKQVVGIYSKLSKGLISTSVVVYLLLFVAHCTWVTSNAYSSPSVVLASKLLDGSQFIIDDFREAYYWLRQNTPENAKIMSWWDYGYQIGGMADRPTLVDNNTWNNTHIATVGKAMSSREEVSYPILRQHDVDYVLIVFGGLLGYSGDDLNKFLWMVRIAEGIWPDEVKERDFFTARGEYRVDEEATPTMRNSLMYKMSYYNFNALFPGGEAADRVRGVRLPAQGPQLTTLDEAFTSENWIIRIYKVKDLDNVGRDHNSAAAFDKGHKKKKALKKRGPRVLRTE</sequence>
<evidence type="ECO:0000256" key="1">
    <source>
        <dbReference type="ARBA" id="ARBA00001936"/>
    </source>
</evidence>
<feature type="transmembrane region" description="Helical" evidence="17">
    <location>
        <begin position="246"/>
        <end position="267"/>
    </location>
</feature>
<dbReference type="RefSeq" id="XP_045272701.1">
    <property type="nucleotide sequence ID" value="XM_045423850.1"/>
</dbReference>
<comment type="pathway">
    <text evidence="4">Protein modification; protein glycosylation.</text>
</comment>
<dbReference type="InterPro" id="IPR003674">
    <property type="entry name" value="Oligo_trans_STT3"/>
</dbReference>
<comment type="subcellular location">
    <subcellularLocation>
        <location evidence="3">Endomembrane system</location>
        <topology evidence="3">Multi-pass membrane protein</topology>
    </subcellularLocation>
</comment>
<evidence type="ECO:0000256" key="12">
    <source>
        <dbReference type="ARBA" id="ARBA00022989"/>
    </source>
</evidence>
<evidence type="ECO:0000313" key="20">
    <source>
        <dbReference type="EMBL" id="EEQ84810.1"/>
    </source>
</evidence>
<keyword evidence="9 17" id="KW-0812">Transmembrane</keyword>
<proteinExistence type="inferred from homology"/>
<feature type="transmembrane region" description="Helical" evidence="17">
    <location>
        <begin position="364"/>
        <end position="384"/>
    </location>
</feature>